<dbReference type="Proteomes" id="UP000812287">
    <property type="component" value="Unassembled WGS sequence"/>
</dbReference>
<protein>
    <submittedName>
        <fullName evidence="1">Uncharacterized protein</fullName>
    </submittedName>
</protein>
<name>A0A9P7VPE0_9AGAR</name>
<dbReference type="AlphaFoldDB" id="A0A9P7VPE0"/>
<reference evidence="1" key="1">
    <citation type="submission" date="2020-11" db="EMBL/GenBank/DDBJ databases">
        <title>Adaptations for nitrogen fixation in a non-lichenized fungal sporocarp promotes dispersal by wood-feeding termites.</title>
        <authorList>
            <consortium name="DOE Joint Genome Institute"/>
            <person name="Koch R.A."/>
            <person name="Yoon G."/>
            <person name="Arayal U."/>
            <person name="Lail K."/>
            <person name="Amirebrahimi M."/>
            <person name="Labutti K."/>
            <person name="Lipzen A."/>
            <person name="Riley R."/>
            <person name="Barry K."/>
            <person name="Henrissat B."/>
            <person name="Grigoriev I.V."/>
            <person name="Herr J.R."/>
            <person name="Aime M.C."/>
        </authorList>
    </citation>
    <scope>NUCLEOTIDE SEQUENCE</scope>
    <source>
        <strain evidence="1">MCA 3950</strain>
    </source>
</reference>
<comment type="caution">
    <text evidence="1">The sequence shown here is derived from an EMBL/GenBank/DDBJ whole genome shotgun (WGS) entry which is preliminary data.</text>
</comment>
<accession>A0A9P7VPE0</accession>
<evidence type="ECO:0000313" key="2">
    <source>
        <dbReference type="Proteomes" id="UP000812287"/>
    </source>
</evidence>
<gene>
    <name evidence="1" type="ORF">BT62DRAFT_921339</name>
</gene>
<dbReference type="GeneID" id="66106589"/>
<keyword evidence="2" id="KW-1185">Reference proteome</keyword>
<sequence length="192" mass="21470">MLGMPSLSSFSVTLQGLGRAITSQAAMKSIRKQNNLTGNRREYWCNSITKDSRIDSQTSLAELQGISSAFLLVKDHSIDTGSCGDGLALDQDLPLKESQTQSECLYQIEIEGFLKLENNTGEQRWMKTSRMSHPSLSRMEVIHMERGVCQGQLSNVREHDDGGMQSVAGWKLRPFHFIEEEHVDVPMLGDSH</sequence>
<dbReference type="RefSeq" id="XP_043037545.1">
    <property type="nucleotide sequence ID" value="XM_043184292.1"/>
</dbReference>
<proteinExistence type="predicted"/>
<evidence type="ECO:0000313" key="1">
    <source>
        <dbReference type="EMBL" id="KAG7444045.1"/>
    </source>
</evidence>
<organism evidence="1 2">
    <name type="scientific">Guyanagaster necrorhizus</name>
    <dbReference type="NCBI Taxonomy" id="856835"/>
    <lineage>
        <taxon>Eukaryota</taxon>
        <taxon>Fungi</taxon>
        <taxon>Dikarya</taxon>
        <taxon>Basidiomycota</taxon>
        <taxon>Agaricomycotina</taxon>
        <taxon>Agaricomycetes</taxon>
        <taxon>Agaricomycetidae</taxon>
        <taxon>Agaricales</taxon>
        <taxon>Marasmiineae</taxon>
        <taxon>Physalacriaceae</taxon>
        <taxon>Guyanagaster</taxon>
    </lineage>
</organism>
<dbReference type="EMBL" id="MU250541">
    <property type="protein sequence ID" value="KAG7444045.1"/>
    <property type="molecule type" value="Genomic_DNA"/>
</dbReference>